<dbReference type="RefSeq" id="WP_095069171.1">
    <property type="nucleotide sequence ID" value="NZ_LT899436.1"/>
</dbReference>
<dbReference type="OrthoDB" id="1201629at2"/>
<dbReference type="Proteomes" id="UP000215214">
    <property type="component" value="Chromosome TJEJU"/>
</dbReference>
<accession>A0A238U7F1</accession>
<keyword evidence="3" id="KW-1185">Reference proteome</keyword>
<feature type="region of interest" description="Disordered" evidence="1">
    <location>
        <begin position="182"/>
        <end position="212"/>
    </location>
</feature>
<dbReference type="AlphaFoldDB" id="A0A238U7F1"/>
<feature type="compositionally biased region" description="Polar residues" evidence="1">
    <location>
        <begin position="186"/>
        <end position="202"/>
    </location>
</feature>
<name>A0A238U7F1_9FLAO</name>
<proteinExistence type="predicted"/>
<organism evidence="2 3">
    <name type="scientific">Tenacibaculum jejuense</name>
    <dbReference type="NCBI Taxonomy" id="584609"/>
    <lineage>
        <taxon>Bacteria</taxon>
        <taxon>Pseudomonadati</taxon>
        <taxon>Bacteroidota</taxon>
        <taxon>Flavobacteriia</taxon>
        <taxon>Flavobacteriales</taxon>
        <taxon>Flavobacteriaceae</taxon>
        <taxon>Tenacibaculum</taxon>
    </lineage>
</organism>
<evidence type="ECO:0000256" key="1">
    <source>
        <dbReference type="SAM" id="MobiDB-lite"/>
    </source>
</evidence>
<dbReference type="KEGG" id="tje:TJEJU_0527"/>
<dbReference type="EMBL" id="LT899436">
    <property type="protein sequence ID" value="SNR14310.1"/>
    <property type="molecule type" value="Genomic_DNA"/>
</dbReference>
<sequence length="212" mass="24650">MKKLLQAILGIFGYKVLTKEEYDALQPVKPIHPTHPSTLLTYKEVVTMLRAYDETRLDQFIGVLGFEDTRINTFEFAELKNYMNYVEKLAKEKGIKLKGISFIKGVYKENVKNDKFIDYENLLYTPTAIINGKETLIDVVNSSKDKLATFKDMLAKYHYEWRYDNKENYKLKTEKDKKIKDTNEIQSRISNDGSDDTLSGISNFGELRPPEH</sequence>
<evidence type="ECO:0000313" key="2">
    <source>
        <dbReference type="EMBL" id="SNR14310.1"/>
    </source>
</evidence>
<evidence type="ECO:0000313" key="3">
    <source>
        <dbReference type="Proteomes" id="UP000215214"/>
    </source>
</evidence>
<reference evidence="2 3" key="1">
    <citation type="submission" date="2017-07" db="EMBL/GenBank/DDBJ databases">
        <authorList>
            <person name="Sun Z.S."/>
            <person name="Albrecht U."/>
            <person name="Echele G."/>
            <person name="Lee C.C."/>
        </authorList>
    </citation>
    <scope>NUCLEOTIDE SEQUENCE [LARGE SCALE GENOMIC DNA]</scope>
    <source>
        <strain evidence="3">type strain: KCTC 22618</strain>
    </source>
</reference>
<protein>
    <submittedName>
        <fullName evidence="2">Uncharacterized protein</fullName>
    </submittedName>
</protein>
<gene>
    <name evidence="2" type="ORF">TJEJU_0527</name>
</gene>